<dbReference type="GO" id="GO:0000155">
    <property type="term" value="F:phosphorelay sensor kinase activity"/>
    <property type="evidence" value="ECO:0007669"/>
    <property type="project" value="InterPro"/>
</dbReference>
<feature type="domain" description="Signal transduction histidine kinase internal region" evidence="2">
    <location>
        <begin position="159"/>
        <end position="235"/>
    </location>
</feature>
<feature type="transmembrane region" description="Helical" evidence="1">
    <location>
        <begin position="111"/>
        <end position="132"/>
    </location>
</feature>
<dbReference type="Proteomes" id="UP000272117">
    <property type="component" value="Unassembled WGS sequence"/>
</dbReference>
<keyword evidence="1" id="KW-0472">Membrane</keyword>
<keyword evidence="1" id="KW-1133">Transmembrane helix</keyword>
<feature type="transmembrane region" description="Helical" evidence="1">
    <location>
        <begin position="76"/>
        <end position="96"/>
    </location>
</feature>
<keyword evidence="1" id="KW-0812">Transmembrane</keyword>
<keyword evidence="3" id="KW-0808">Transferase</keyword>
<dbReference type="PANTHER" id="PTHR34220">
    <property type="entry name" value="SENSOR HISTIDINE KINASE YPDA"/>
    <property type="match status" value="1"/>
</dbReference>
<proteinExistence type="predicted"/>
<accession>A0A3M9MDK9</accession>
<protein>
    <submittedName>
        <fullName evidence="3">Histidine kinase</fullName>
    </submittedName>
</protein>
<name>A0A3M9MDK9_9BACT</name>
<organism evidence="3 4">
    <name type="scientific">Rufibacter latericius</name>
    <dbReference type="NCBI Taxonomy" id="2487040"/>
    <lineage>
        <taxon>Bacteria</taxon>
        <taxon>Pseudomonadati</taxon>
        <taxon>Bacteroidota</taxon>
        <taxon>Cytophagia</taxon>
        <taxon>Cytophagales</taxon>
        <taxon>Hymenobacteraceae</taxon>
        <taxon>Rufibacter</taxon>
    </lineage>
</organism>
<keyword evidence="4" id="KW-1185">Reference proteome</keyword>
<keyword evidence="3" id="KW-0418">Kinase</keyword>
<evidence type="ECO:0000313" key="3">
    <source>
        <dbReference type="EMBL" id="RNI22688.1"/>
    </source>
</evidence>
<dbReference type="RefSeq" id="WP_123129045.1">
    <property type="nucleotide sequence ID" value="NZ_RJJD01000021.1"/>
</dbReference>
<feature type="transmembrane region" description="Helical" evidence="1">
    <location>
        <begin position="12"/>
        <end position="31"/>
    </location>
</feature>
<feature type="transmembrane region" description="Helical" evidence="1">
    <location>
        <begin position="37"/>
        <end position="55"/>
    </location>
</feature>
<dbReference type="GO" id="GO:0016020">
    <property type="term" value="C:membrane"/>
    <property type="evidence" value="ECO:0007669"/>
    <property type="project" value="InterPro"/>
</dbReference>
<comment type="caution">
    <text evidence="3">The sequence shown here is derived from an EMBL/GenBank/DDBJ whole genome shotgun (WGS) entry which is preliminary data.</text>
</comment>
<sequence>MLKLHDTRLRVAGMLIQNLILFLFFYLQRVLKGEEPLWKVLAWQLVFTFVIWEGTRLAIRVSRSRFEGLQRLAPRLLLLAFLLVVFSVAVGCWHVWVEGLIGFWKPEELNLYSYLYSIGMTLFFCQLIAIAYESTYYLSQWKESVRLAEELKKRNLQSQLESLKNQVSPHFLFNSLNSLSGLIEEDPKRALRFVDELALIYRYLLQSNEKELITLNQEIEFIEAYFYLLKTRFEEGVSLSIDVLPELRACLLPPLTLQILVENAVKHNVISEATPLHIRIYANDLQHLVVENNLQKRKSSVASNKMGLVNVAAKYHLLNQSEIAIQETDALFQIQIPLISPRQYAHFDR</sequence>
<dbReference type="Pfam" id="PF06580">
    <property type="entry name" value="His_kinase"/>
    <property type="match status" value="1"/>
</dbReference>
<reference evidence="3 4" key="1">
    <citation type="submission" date="2018-11" db="EMBL/GenBank/DDBJ databases">
        <title>Rufibacter latericius sp. nov., isolated from water in Baiyang Lake.</title>
        <authorList>
            <person name="Yang Y."/>
        </authorList>
    </citation>
    <scope>NUCLEOTIDE SEQUENCE [LARGE SCALE GENOMIC DNA]</scope>
    <source>
        <strain evidence="3 4">R-22-1c-1</strain>
    </source>
</reference>
<dbReference type="PANTHER" id="PTHR34220:SF7">
    <property type="entry name" value="SENSOR HISTIDINE KINASE YPDA"/>
    <property type="match status" value="1"/>
</dbReference>
<gene>
    <name evidence="3" type="ORF">EFB08_21585</name>
</gene>
<dbReference type="EMBL" id="RJJD01000021">
    <property type="protein sequence ID" value="RNI22688.1"/>
    <property type="molecule type" value="Genomic_DNA"/>
</dbReference>
<evidence type="ECO:0000259" key="2">
    <source>
        <dbReference type="Pfam" id="PF06580"/>
    </source>
</evidence>
<dbReference type="AlphaFoldDB" id="A0A3M9MDK9"/>
<dbReference type="InterPro" id="IPR010559">
    <property type="entry name" value="Sig_transdc_His_kin_internal"/>
</dbReference>
<evidence type="ECO:0000313" key="4">
    <source>
        <dbReference type="Proteomes" id="UP000272117"/>
    </source>
</evidence>
<dbReference type="InterPro" id="IPR050640">
    <property type="entry name" value="Bact_2-comp_sensor_kinase"/>
</dbReference>
<dbReference type="OrthoDB" id="927174at2"/>
<evidence type="ECO:0000256" key="1">
    <source>
        <dbReference type="SAM" id="Phobius"/>
    </source>
</evidence>